<dbReference type="GO" id="GO:0016757">
    <property type="term" value="F:glycosyltransferase activity"/>
    <property type="evidence" value="ECO:0007669"/>
    <property type="project" value="InterPro"/>
</dbReference>
<keyword evidence="4" id="KW-1185">Reference proteome</keyword>
<evidence type="ECO:0000259" key="1">
    <source>
        <dbReference type="Pfam" id="PF00534"/>
    </source>
</evidence>
<dbReference type="PANTHER" id="PTHR12526">
    <property type="entry name" value="GLYCOSYLTRANSFERASE"/>
    <property type="match status" value="1"/>
</dbReference>
<dbReference type="RefSeq" id="WP_069377628.1">
    <property type="nucleotide sequence ID" value="NZ_CP017141.1"/>
</dbReference>
<dbReference type="KEGG" id="psty:BFS30_01335"/>
<dbReference type="Gene3D" id="3.40.50.2000">
    <property type="entry name" value="Glycogen Phosphorylase B"/>
    <property type="match status" value="2"/>
</dbReference>
<dbReference type="EMBL" id="CP017141">
    <property type="protein sequence ID" value="AOM75931.1"/>
    <property type="molecule type" value="Genomic_DNA"/>
</dbReference>
<dbReference type="InterPro" id="IPR028098">
    <property type="entry name" value="Glyco_trans_4-like_N"/>
</dbReference>
<evidence type="ECO:0000313" key="4">
    <source>
        <dbReference type="Proteomes" id="UP000094313"/>
    </source>
</evidence>
<feature type="domain" description="Glycosyl transferase family 1" evidence="1">
    <location>
        <begin position="184"/>
        <end position="345"/>
    </location>
</feature>
<feature type="domain" description="Glycosyltransferase subfamily 4-like N-terminal" evidence="2">
    <location>
        <begin position="16"/>
        <end position="177"/>
    </location>
</feature>
<accession>A0A1D7QB83</accession>
<gene>
    <name evidence="3" type="ORF">BFS30_01335</name>
</gene>
<dbReference type="Pfam" id="PF00534">
    <property type="entry name" value="Glycos_transf_1"/>
    <property type="match status" value="1"/>
</dbReference>
<reference evidence="3 4" key="1">
    <citation type="submission" date="2016-08" db="EMBL/GenBank/DDBJ databases">
        <authorList>
            <person name="Seilhamer J.J."/>
        </authorList>
    </citation>
    <scope>NUCLEOTIDE SEQUENCE [LARGE SCALE GENOMIC DNA]</scope>
    <source>
        <strain evidence="3 4">DX4</strain>
    </source>
</reference>
<dbReference type="OrthoDB" id="9811239at2"/>
<dbReference type="Proteomes" id="UP000094313">
    <property type="component" value="Chromosome"/>
</dbReference>
<dbReference type="AlphaFoldDB" id="A0A1D7QB83"/>
<keyword evidence="3" id="KW-0808">Transferase</keyword>
<dbReference type="Pfam" id="PF13439">
    <property type="entry name" value="Glyco_transf_4"/>
    <property type="match status" value="1"/>
</dbReference>
<dbReference type="SUPFAM" id="SSF53756">
    <property type="entry name" value="UDP-Glycosyltransferase/glycogen phosphorylase"/>
    <property type="match status" value="1"/>
</dbReference>
<name>A0A1D7QB83_9SPHI</name>
<proteinExistence type="predicted"/>
<dbReference type="InterPro" id="IPR001296">
    <property type="entry name" value="Glyco_trans_1"/>
</dbReference>
<evidence type="ECO:0000313" key="3">
    <source>
        <dbReference type="EMBL" id="AOM75931.1"/>
    </source>
</evidence>
<organism evidence="3 4">
    <name type="scientific">Pedobacter steynii</name>
    <dbReference type="NCBI Taxonomy" id="430522"/>
    <lineage>
        <taxon>Bacteria</taxon>
        <taxon>Pseudomonadati</taxon>
        <taxon>Bacteroidota</taxon>
        <taxon>Sphingobacteriia</taxon>
        <taxon>Sphingobacteriales</taxon>
        <taxon>Sphingobacteriaceae</taxon>
        <taxon>Pedobacter</taxon>
    </lineage>
</organism>
<sequence length="366" mass="41915">MSGLKLVFVIYTLQKGGAERVLSTLSNSFSERSYKVVIVCMNDAEQGYPLADGIRVIPLLKRKHKEHIFRRLIYGMQTYLRLLLVLFRERPYCVISFMTSANLWTGLSCGLLRIPYIVSERTTPDHTINRFNFFFKWMSYFVYSGSKAVVVPAKGIENCLKNNGLFNRLNNYSIIRNPVYVFKSDQHVIVHRRKFILGVGRLSYEKGFDLLIDAFSKLRIKNIDLIIVGQGQERQNLAAQINRLNLQDRVMLAGAKDDLQDYYNQAELFVLPSRNEGYPNALIEAMSNGCPCVAVDCEFGPAEIIEDGQNGILVPKDNVPALTKAMFNVLFDLNLKRKLRNEARQISQTNSLKVISDKWEELIQRP</sequence>
<evidence type="ECO:0000259" key="2">
    <source>
        <dbReference type="Pfam" id="PF13439"/>
    </source>
</evidence>
<protein>
    <submittedName>
        <fullName evidence="3">Group 1 glycosyl transferase</fullName>
    </submittedName>
</protein>